<dbReference type="Pfam" id="PF03938">
    <property type="entry name" value="OmpH"/>
    <property type="match status" value="1"/>
</dbReference>
<keyword evidence="4" id="KW-0812">Transmembrane</keyword>
<keyword evidence="4" id="KW-0472">Membrane</keyword>
<dbReference type="GO" id="GO:0050821">
    <property type="term" value="P:protein stabilization"/>
    <property type="evidence" value="ECO:0007669"/>
    <property type="project" value="TreeGrafter"/>
</dbReference>
<keyword evidence="2" id="KW-0732">Signal</keyword>
<evidence type="ECO:0000313" key="5">
    <source>
        <dbReference type="EMBL" id="QEN07657.1"/>
    </source>
</evidence>
<accession>A0A5C1QJJ5</accession>
<dbReference type="InterPro" id="IPR005632">
    <property type="entry name" value="Chaperone_Skp"/>
</dbReference>
<proteinExistence type="inferred from homology"/>
<dbReference type="GO" id="GO:0051082">
    <property type="term" value="F:unfolded protein binding"/>
    <property type="evidence" value="ECO:0007669"/>
    <property type="project" value="InterPro"/>
</dbReference>
<protein>
    <submittedName>
        <fullName evidence="5">OmpH family outer membrane protein</fullName>
    </submittedName>
</protein>
<evidence type="ECO:0000313" key="6">
    <source>
        <dbReference type="Proteomes" id="UP000324209"/>
    </source>
</evidence>
<evidence type="ECO:0000256" key="2">
    <source>
        <dbReference type="ARBA" id="ARBA00022729"/>
    </source>
</evidence>
<keyword evidence="4" id="KW-1133">Transmembrane helix</keyword>
<dbReference type="Gene3D" id="3.30.910.20">
    <property type="entry name" value="Skp domain"/>
    <property type="match status" value="1"/>
</dbReference>
<name>A0A5C1QJJ5_9SPIO</name>
<evidence type="ECO:0000256" key="4">
    <source>
        <dbReference type="SAM" id="Phobius"/>
    </source>
</evidence>
<dbReference type="Proteomes" id="UP000324209">
    <property type="component" value="Chromosome"/>
</dbReference>
<dbReference type="SUPFAM" id="SSF111384">
    <property type="entry name" value="OmpH-like"/>
    <property type="match status" value="1"/>
</dbReference>
<feature type="coiled-coil region" evidence="3">
    <location>
        <begin position="64"/>
        <end position="98"/>
    </location>
</feature>
<feature type="transmembrane region" description="Helical" evidence="4">
    <location>
        <begin position="20"/>
        <end position="38"/>
    </location>
</feature>
<organism evidence="5 6">
    <name type="scientific">Oceanispirochaeta crateris</name>
    <dbReference type="NCBI Taxonomy" id="2518645"/>
    <lineage>
        <taxon>Bacteria</taxon>
        <taxon>Pseudomonadati</taxon>
        <taxon>Spirochaetota</taxon>
        <taxon>Spirochaetia</taxon>
        <taxon>Spirochaetales</taxon>
        <taxon>Spirochaetaceae</taxon>
        <taxon>Oceanispirochaeta</taxon>
    </lineage>
</organism>
<dbReference type="PANTHER" id="PTHR35089:SF1">
    <property type="entry name" value="CHAPERONE PROTEIN SKP"/>
    <property type="match status" value="1"/>
</dbReference>
<keyword evidence="3" id="KW-0175">Coiled coil</keyword>
<dbReference type="OrthoDB" id="370855at2"/>
<dbReference type="AlphaFoldDB" id="A0A5C1QJJ5"/>
<sequence>MIFGAVRPYSTVAVREDKKLKKIITLIVLLSIAVIPVFSDTITKVAVLDYSRILSAFYKDSQAVRELEEMKSQFQQEIDKIQGEISILEERKLNAENSGNNSKALELDNQIFEKKKFMRDYIRVKNSQLTELNKNLSQNNSLVKEIIEEVKYVAESGGYSIVLKKSDPNLLWWNYEVDITEQVLQRLMTKMR</sequence>
<evidence type="ECO:0000256" key="1">
    <source>
        <dbReference type="ARBA" id="ARBA00009091"/>
    </source>
</evidence>
<dbReference type="EMBL" id="CP036150">
    <property type="protein sequence ID" value="QEN07657.1"/>
    <property type="molecule type" value="Genomic_DNA"/>
</dbReference>
<evidence type="ECO:0000256" key="3">
    <source>
        <dbReference type="SAM" id="Coils"/>
    </source>
</evidence>
<dbReference type="InterPro" id="IPR024930">
    <property type="entry name" value="Skp_dom_sf"/>
</dbReference>
<dbReference type="GO" id="GO:0005829">
    <property type="term" value="C:cytosol"/>
    <property type="evidence" value="ECO:0007669"/>
    <property type="project" value="TreeGrafter"/>
</dbReference>
<dbReference type="SMART" id="SM00935">
    <property type="entry name" value="OmpH"/>
    <property type="match status" value="1"/>
</dbReference>
<gene>
    <name evidence="5" type="ORF">EXM22_06510</name>
</gene>
<keyword evidence="6" id="KW-1185">Reference proteome</keyword>
<dbReference type="PANTHER" id="PTHR35089">
    <property type="entry name" value="CHAPERONE PROTEIN SKP"/>
    <property type="match status" value="1"/>
</dbReference>
<dbReference type="KEGG" id="ock:EXM22_06510"/>
<reference evidence="5 6" key="1">
    <citation type="submission" date="2019-02" db="EMBL/GenBank/DDBJ databases">
        <title>Complete Genome Sequence and Methylome Analysis of free living Spirochaetas.</title>
        <authorList>
            <person name="Fomenkov A."/>
            <person name="Dubinina G."/>
            <person name="Leshcheva N."/>
            <person name="Mikheeva N."/>
            <person name="Grabovich M."/>
            <person name="Vincze T."/>
            <person name="Roberts R.J."/>
        </authorList>
    </citation>
    <scope>NUCLEOTIDE SEQUENCE [LARGE SCALE GENOMIC DNA]</scope>
    <source>
        <strain evidence="5 6">K2</strain>
    </source>
</reference>
<comment type="similarity">
    <text evidence="1">Belongs to the Skp family.</text>
</comment>